<sequence length="286" mass="32473">MITRTSSLSNQKMKGGGESKKSYLSVSCVNDTCFERRPQQNHDCYTVIFIERGICECHVSNEVLSLTSSSIAVIKPGQTFNVMLQKGSIGNILSFSFEFMQTALNSAGMAQEFHSNCLAGTVCVPEADRSFLTDIISRLRQEFQTNNGLREEILRGLFQIFALYLNRISAPKLPNNQNRCLYHANRFFALLDEHFATLKMPADYANLLAVSPSYLNFIIKENFGLNTGYFIQQRVLSEAKKLMTAQEMTMKEVAYTLGFFDVSHFSKFFKRNTGIRFTDFRRAKVA</sequence>
<keyword evidence="7" id="KW-1185">Reference proteome</keyword>
<dbReference type="SMART" id="SM00342">
    <property type="entry name" value="HTH_ARAC"/>
    <property type="match status" value="1"/>
</dbReference>
<dbReference type="GO" id="GO:0003700">
    <property type="term" value="F:DNA-binding transcription factor activity"/>
    <property type="evidence" value="ECO:0007669"/>
    <property type="project" value="InterPro"/>
</dbReference>
<feature type="domain" description="HTH araC/xylS-type" evidence="5">
    <location>
        <begin position="185"/>
        <end position="283"/>
    </location>
</feature>
<accession>A0A4Y8SGZ6</accession>
<evidence type="ECO:0000313" key="7">
    <source>
        <dbReference type="Proteomes" id="UP000297540"/>
    </source>
</evidence>
<feature type="region of interest" description="Disordered" evidence="4">
    <location>
        <begin position="1"/>
        <end position="21"/>
    </location>
</feature>
<keyword evidence="3" id="KW-0804">Transcription</keyword>
<feature type="compositionally biased region" description="Polar residues" evidence="4">
    <location>
        <begin position="1"/>
        <end position="12"/>
    </location>
</feature>
<evidence type="ECO:0000256" key="4">
    <source>
        <dbReference type="SAM" id="MobiDB-lite"/>
    </source>
</evidence>
<dbReference type="EMBL" id="SOZE01000009">
    <property type="protein sequence ID" value="TFF37797.1"/>
    <property type="molecule type" value="Genomic_DNA"/>
</dbReference>
<dbReference type="AlphaFoldDB" id="A0A4Y8SGZ6"/>
<dbReference type="InterPro" id="IPR037923">
    <property type="entry name" value="HTH-like"/>
</dbReference>
<dbReference type="PROSITE" id="PS01124">
    <property type="entry name" value="HTH_ARAC_FAMILY_2"/>
    <property type="match status" value="1"/>
</dbReference>
<evidence type="ECO:0000256" key="1">
    <source>
        <dbReference type="ARBA" id="ARBA00023015"/>
    </source>
</evidence>
<evidence type="ECO:0000313" key="6">
    <source>
        <dbReference type="EMBL" id="TFF37797.1"/>
    </source>
</evidence>
<evidence type="ECO:0000259" key="5">
    <source>
        <dbReference type="PROSITE" id="PS01124"/>
    </source>
</evidence>
<comment type="caution">
    <text evidence="6">The sequence shown here is derived from an EMBL/GenBank/DDBJ whole genome shotgun (WGS) entry which is preliminary data.</text>
</comment>
<dbReference type="InterPro" id="IPR009057">
    <property type="entry name" value="Homeodomain-like_sf"/>
</dbReference>
<dbReference type="Pfam" id="PF12833">
    <property type="entry name" value="HTH_18"/>
    <property type="match status" value="1"/>
</dbReference>
<proteinExistence type="predicted"/>
<keyword evidence="1" id="KW-0805">Transcription regulation</keyword>
<gene>
    <name evidence="6" type="ORF">E2R66_11565</name>
</gene>
<reference evidence="6 7" key="1">
    <citation type="journal article" date="2017" name="Int. J. Syst. Evol. Microbiol.">
        <title>Mucilaginibacterpsychrotolerans sp. nov., isolated from peatlands.</title>
        <authorList>
            <person name="Deng Y."/>
            <person name="Shen L."/>
            <person name="Xu B."/>
            <person name="Liu Y."/>
            <person name="Gu Z."/>
            <person name="Liu H."/>
            <person name="Zhou Y."/>
        </authorList>
    </citation>
    <scope>NUCLEOTIDE SEQUENCE [LARGE SCALE GENOMIC DNA]</scope>
    <source>
        <strain evidence="6 7">NH7-4</strain>
    </source>
</reference>
<dbReference type="PANTHER" id="PTHR43280:SF32">
    <property type="entry name" value="TRANSCRIPTIONAL REGULATORY PROTEIN"/>
    <property type="match status" value="1"/>
</dbReference>
<evidence type="ECO:0000256" key="3">
    <source>
        <dbReference type="ARBA" id="ARBA00023163"/>
    </source>
</evidence>
<dbReference type="GO" id="GO:0043565">
    <property type="term" value="F:sequence-specific DNA binding"/>
    <property type="evidence" value="ECO:0007669"/>
    <property type="project" value="InterPro"/>
</dbReference>
<dbReference type="Gene3D" id="1.10.10.60">
    <property type="entry name" value="Homeodomain-like"/>
    <property type="match status" value="1"/>
</dbReference>
<evidence type="ECO:0000256" key="2">
    <source>
        <dbReference type="ARBA" id="ARBA00023125"/>
    </source>
</evidence>
<dbReference type="Proteomes" id="UP000297540">
    <property type="component" value="Unassembled WGS sequence"/>
</dbReference>
<organism evidence="6 7">
    <name type="scientific">Mucilaginibacter psychrotolerans</name>
    <dbReference type="NCBI Taxonomy" id="1524096"/>
    <lineage>
        <taxon>Bacteria</taxon>
        <taxon>Pseudomonadati</taxon>
        <taxon>Bacteroidota</taxon>
        <taxon>Sphingobacteriia</taxon>
        <taxon>Sphingobacteriales</taxon>
        <taxon>Sphingobacteriaceae</taxon>
        <taxon>Mucilaginibacter</taxon>
    </lineage>
</organism>
<keyword evidence="2" id="KW-0238">DNA-binding</keyword>
<name>A0A4Y8SGZ6_9SPHI</name>
<dbReference type="PANTHER" id="PTHR43280">
    <property type="entry name" value="ARAC-FAMILY TRANSCRIPTIONAL REGULATOR"/>
    <property type="match status" value="1"/>
</dbReference>
<dbReference type="SUPFAM" id="SSF46689">
    <property type="entry name" value="Homeodomain-like"/>
    <property type="match status" value="1"/>
</dbReference>
<protein>
    <submittedName>
        <fullName evidence="6">Helix-turn-helix domain-containing protein</fullName>
    </submittedName>
</protein>
<dbReference type="InterPro" id="IPR018060">
    <property type="entry name" value="HTH_AraC"/>
</dbReference>
<dbReference type="SUPFAM" id="SSF51215">
    <property type="entry name" value="Regulatory protein AraC"/>
    <property type="match status" value="1"/>
</dbReference>